<organism evidence="7 10">
    <name type="scientific">Halococcus dombrowskii</name>
    <dbReference type="NCBI Taxonomy" id="179637"/>
    <lineage>
        <taxon>Archaea</taxon>
        <taxon>Methanobacteriati</taxon>
        <taxon>Methanobacteriota</taxon>
        <taxon>Stenosarchaea group</taxon>
        <taxon>Halobacteria</taxon>
        <taxon>Halobacteriales</taxon>
        <taxon>Halococcaceae</taxon>
        <taxon>Halococcus</taxon>
    </lineage>
</organism>
<dbReference type="PANTHER" id="PTHR42913:SF3">
    <property type="entry name" value="64 KDA MITOCHONDRIAL NADH DEHYDROGENASE (EUROFUNG)"/>
    <property type="match status" value="1"/>
</dbReference>
<dbReference type="EMBL" id="CP095005">
    <property type="protein sequence ID" value="UOO94479.1"/>
    <property type="molecule type" value="Genomic_DNA"/>
</dbReference>
<keyword evidence="4" id="KW-0274">FAD</keyword>
<keyword evidence="5" id="KW-0560">Oxidoreductase</keyword>
<evidence type="ECO:0000256" key="2">
    <source>
        <dbReference type="ARBA" id="ARBA00005272"/>
    </source>
</evidence>
<evidence type="ECO:0000256" key="3">
    <source>
        <dbReference type="ARBA" id="ARBA00022630"/>
    </source>
</evidence>
<reference evidence="7" key="1">
    <citation type="journal article" date="2014" name="Int. J. Syst. Evol. Microbiol.">
        <title>Complete genome sequence of Corynebacterium casei LMG S-19264T (=DSM 44701T), isolated from a smear-ripened cheese.</title>
        <authorList>
            <consortium name="US DOE Joint Genome Institute (JGI-PGF)"/>
            <person name="Walter F."/>
            <person name="Albersmeier A."/>
            <person name="Kalinowski J."/>
            <person name="Ruckert C."/>
        </authorList>
    </citation>
    <scope>NUCLEOTIDE SEQUENCE</scope>
    <source>
        <strain evidence="7">JCM 12289</strain>
    </source>
</reference>
<evidence type="ECO:0000256" key="1">
    <source>
        <dbReference type="ARBA" id="ARBA00001974"/>
    </source>
</evidence>
<dbReference type="Proteomes" id="UP001500962">
    <property type="component" value="Unassembled WGS sequence"/>
</dbReference>
<dbReference type="PANTHER" id="PTHR42913">
    <property type="entry name" value="APOPTOSIS-INDUCING FACTOR 1"/>
    <property type="match status" value="1"/>
</dbReference>
<dbReference type="SUPFAM" id="SSF51905">
    <property type="entry name" value="FAD/NAD(P)-binding domain"/>
    <property type="match status" value="2"/>
</dbReference>
<keyword evidence="9" id="KW-1185">Reference proteome</keyword>
<gene>
    <name evidence="7" type="ORF">GCM10008985_03000</name>
    <name evidence="8" type="ORF">MUK72_10940</name>
</gene>
<dbReference type="InterPro" id="IPR036188">
    <property type="entry name" value="FAD/NAD-bd_sf"/>
</dbReference>
<reference evidence="8" key="2">
    <citation type="submission" date="2022-04" db="EMBL/GenBank/DDBJ databases">
        <title>Sequencing and genomic assembly of Halococcus dombrowskii.</title>
        <authorList>
            <person name="Lim S.W."/>
            <person name="MacLea K.S."/>
        </authorList>
    </citation>
    <scope>NUCLEOTIDE SEQUENCE</scope>
    <source>
        <strain evidence="8">H4</strain>
    </source>
</reference>
<protein>
    <submittedName>
        <fullName evidence="7 8">FAD-dependent oxidoreductase</fullName>
    </submittedName>
</protein>
<reference evidence="7" key="3">
    <citation type="submission" date="2023-12" db="EMBL/GenBank/DDBJ databases">
        <authorList>
            <person name="Sun Q."/>
            <person name="Inoue M."/>
        </authorList>
    </citation>
    <scope>NUCLEOTIDE SEQUENCE</scope>
    <source>
        <strain evidence="7">JCM 12289</strain>
    </source>
</reference>
<dbReference type="Gene3D" id="3.50.50.100">
    <property type="match status" value="1"/>
</dbReference>
<feature type="domain" description="FAD/NAD(P)-binding" evidence="6">
    <location>
        <begin position="4"/>
        <end position="290"/>
    </location>
</feature>
<dbReference type="GO" id="GO:0019646">
    <property type="term" value="P:aerobic electron transport chain"/>
    <property type="evidence" value="ECO:0007669"/>
    <property type="project" value="TreeGrafter"/>
</dbReference>
<dbReference type="GeneID" id="71762370"/>
<proteinExistence type="inferred from homology"/>
<evidence type="ECO:0000256" key="4">
    <source>
        <dbReference type="ARBA" id="ARBA00022827"/>
    </source>
</evidence>
<accession>A0AAV3SCJ9</accession>
<dbReference type="Pfam" id="PF07992">
    <property type="entry name" value="Pyr_redox_2"/>
    <property type="match status" value="1"/>
</dbReference>
<dbReference type="InterPro" id="IPR051169">
    <property type="entry name" value="NADH-Q_oxidoreductase"/>
</dbReference>
<keyword evidence="3" id="KW-0285">Flavoprotein</keyword>
<sequence length="426" mass="46322">MTDRIVVLGAGYGGCAAIRSLEDELGDEDELVWIAEEDYHLLLHEVHRCIRTPDARESVTIPVGAIKNDDTRFVQATVTGIDIDDRVIELADRDDIDYDYAVVGLGSRTAFHGVDGLEAHALTVKSLGDALAINEHLVDATREASRSDPARIVVGGGGLTGIQVAGEVASWADEHDASMEIDLVEHSADVFPGHDHEFQGAIRNQLEAHDVEIDTRTAITAVEDETIAFDERDPMAYDVLIWTGGVTGQDALETTDIDKDHNRLYTDATLETSDDRVFALGDSALVHQDNEEGPITEEAIWETIVDDDLADVPPPTAEAAWEEGEHIGENVARAVADRDREHWAYMNKGTVVSGQLRRATQTDVPAYMNKGTVVSIGDTAVAHDVIGIPINTFGGLGARIVKKAISARWIESITSVQRAARSWSDM</sequence>
<dbReference type="PRINTS" id="PR00368">
    <property type="entry name" value="FADPNR"/>
</dbReference>
<comment type="cofactor">
    <cofactor evidence="1">
        <name>FAD</name>
        <dbReference type="ChEBI" id="CHEBI:57692"/>
    </cofactor>
</comment>
<dbReference type="EMBL" id="BAAADN010000002">
    <property type="protein sequence ID" value="GAA0450769.1"/>
    <property type="molecule type" value="Genomic_DNA"/>
</dbReference>
<evidence type="ECO:0000313" key="10">
    <source>
        <dbReference type="Proteomes" id="UP001500962"/>
    </source>
</evidence>
<evidence type="ECO:0000313" key="7">
    <source>
        <dbReference type="EMBL" id="GAA0450769.1"/>
    </source>
</evidence>
<name>A0AAV3SCJ9_HALDO</name>
<evidence type="ECO:0000313" key="8">
    <source>
        <dbReference type="EMBL" id="UOO94479.1"/>
    </source>
</evidence>
<dbReference type="KEGG" id="hdo:MUK72_10940"/>
<evidence type="ECO:0000259" key="6">
    <source>
        <dbReference type="Pfam" id="PF07992"/>
    </source>
</evidence>
<dbReference type="AlphaFoldDB" id="A0AAV3SCJ9"/>
<dbReference type="RefSeq" id="WP_244700375.1">
    <property type="nucleotide sequence ID" value="NZ_BAAADN010000002.1"/>
</dbReference>
<comment type="similarity">
    <text evidence="2">Belongs to the NADH dehydrogenase family.</text>
</comment>
<dbReference type="Proteomes" id="UP000830542">
    <property type="component" value="Chromosome"/>
</dbReference>
<evidence type="ECO:0000313" key="9">
    <source>
        <dbReference type="Proteomes" id="UP000830542"/>
    </source>
</evidence>
<evidence type="ECO:0000256" key="5">
    <source>
        <dbReference type="ARBA" id="ARBA00023002"/>
    </source>
</evidence>
<dbReference type="InterPro" id="IPR023753">
    <property type="entry name" value="FAD/NAD-binding_dom"/>
</dbReference>
<dbReference type="GO" id="GO:0003955">
    <property type="term" value="F:NAD(P)H dehydrogenase (quinone) activity"/>
    <property type="evidence" value="ECO:0007669"/>
    <property type="project" value="TreeGrafter"/>
</dbReference>